<sequence>MAEPATAGRRMLADGPCRVAVIAGLAWLVCYGTLTGLTADSPRGAMFVGDILYLLPIIAGPIAATVAARRLTGRHRRLWLLLAIAYGAQLAGECTWAGYDYLTTDGPPDPSVADVFYLTASVTTVVAILAGFGGAGRLRHLRGLLDSLLLIVSAGAMGWQVLVRPQLSGSLDWSNLFTVAYPMLDVMLICALSIVGIGGHQRVPLSLRLVGFAGALNAVSDMFYTYLLVFSHYESGSWVDVAFEASSVCSFVAAVVAVRLREPAAQRRVFDRGLTVLPVLTATLASLALVVVERVTTGVTSVFTLVVVGLLFVAMMVRQYLFVADRAALAEELREAVREQERLAVTDGLTGLHNRRFLTERMTAEESADPVRPLSLLVIDLDHFKTVNDTWGHPVGDVVLRECAGRITAACRAGDVVARYGGEEFVVCCPDTGEPEALALAERIRERIAGTPVEHDGPSIRVTASVGVATRPAGAAAALMVAADQALYRAKVAGRDRVAVAVSPVAEHH</sequence>
<keyword evidence="4" id="KW-1185">Reference proteome</keyword>
<dbReference type="Proteomes" id="UP000542742">
    <property type="component" value="Unassembled WGS sequence"/>
</dbReference>
<organism evidence="3 4">
    <name type="scientific">Paractinoplanes abujensis</name>
    <dbReference type="NCBI Taxonomy" id="882441"/>
    <lineage>
        <taxon>Bacteria</taxon>
        <taxon>Bacillati</taxon>
        <taxon>Actinomycetota</taxon>
        <taxon>Actinomycetes</taxon>
        <taxon>Micromonosporales</taxon>
        <taxon>Micromonosporaceae</taxon>
        <taxon>Paractinoplanes</taxon>
    </lineage>
</organism>
<feature type="transmembrane region" description="Helical" evidence="1">
    <location>
        <begin position="241"/>
        <end position="260"/>
    </location>
</feature>
<feature type="transmembrane region" description="Helical" evidence="1">
    <location>
        <begin position="45"/>
        <end position="66"/>
    </location>
</feature>
<evidence type="ECO:0000313" key="4">
    <source>
        <dbReference type="Proteomes" id="UP000542742"/>
    </source>
</evidence>
<dbReference type="SUPFAM" id="SSF55073">
    <property type="entry name" value="Nucleotide cyclase"/>
    <property type="match status" value="1"/>
</dbReference>
<protein>
    <submittedName>
        <fullName evidence="3">Diguanylate cyclase (GGDEF)-like protein</fullName>
    </submittedName>
</protein>
<dbReference type="PANTHER" id="PTHR45138:SF9">
    <property type="entry name" value="DIGUANYLATE CYCLASE DGCM-RELATED"/>
    <property type="match status" value="1"/>
</dbReference>
<dbReference type="NCBIfam" id="TIGR00254">
    <property type="entry name" value="GGDEF"/>
    <property type="match status" value="1"/>
</dbReference>
<evidence type="ECO:0000256" key="1">
    <source>
        <dbReference type="SAM" id="Phobius"/>
    </source>
</evidence>
<dbReference type="Gene3D" id="3.30.70.270">
    <property type="match status" value="1"/>
</dbReference>
<dbReference type="InterPro" id="IPR050469">
    <property type="entry name" value="Diguanylate_Cyclase"/>
</dbReference>
<evidence type="ECO:0000313" key="3">
    <source>
        <dbReference type="EMBL" id="MBB4693239.1"/>
    </source>
</evidence>
<dbReference type="PROSITE" id="PS50887">
    <property type="entry name" value="GGDEF"/>
    <property type="match status" value="1"/>
</dbReference>
<feature type="domain" description="GGDEF" evidence="2">
    <location>
        <begin position="372"/>
        <end position="503"/>
    </location>
</feature>
<accession>A0A7W7CR82</accession>
<dbReference type="EMBL" id="JACHMF010000001">
    <property type="protein sequence ID" value="MBB4693239.1"/>
    <property type="molecule type" value="Genomic_DNA"/>
</dbReference>
<feature type="transmembrane region" description="Helical" evidence="1">
    <location>
        <begin position="144"/>
        <end position="163"/>
    </location>
</feature>
<dbReference type="AlphaFoldDB" id="A0A7W7CR82"/>
<dbReference type="FunFam" id="3.30.70.270:FF:000001">
    <property type="entry name" value="Diguanylate cyclase domain protein"/>
    <property type="match status" value="1"/>
</dbReference>
<feature type="transmembrane region" description="Helical" evidence="1">
    <location>
        <begin position="175"/>
        <end position="197"/>
    </location>
</feature>
<gene>
    <name evidence="3" type="ORF">BKA14_003387</name>
</gene>
<feature type="transmembrane region" description="Helical" evidence="1">
    <location>
        <begin position="19"/>
        <end position="39"/>
    </location>
</feature>
<feature type="transmembrane region" description="Helical" evidence="1">
    <location>
        <begin position="298"/>
        <end position="317"/>
    </location>
</feature>
<dbReference type="CDD" id="cd01949">
    <property type="entry name" value="GGDEF"/>
    <property type="match status" value="1"/>
</dbReference>
<feature type="transmembrane region" description="Helical" evidence="1">
    <location>
        <begin position="111"/>
        <end position="132"/>
    </location>
</feature>
<dbReference type="PANTHER" id="PTHR45138">
    <property type="entry name" value="REGULATORY COMPONENTS OF SENSORY TRANSDUCTION SYSTEM"/>
    <property type="match status" value="1"/>
</dbReference>
<feature type="transmembrane region" description="Helical" evidence="1">
    <location>
        <begin position="209"/>
        <end position="229"/>
    </location>
</feature>
<dbReference type="GO" id="GO:1902201">
    <property type="term" value="P:negative regulation of bacterial-type flagellum-dependent cell motility"/>
    <property type="evidence" value="ECO:0007669"/>
    <property type="project" value="TreeGrafter"/>
</dbReference>
<evidence type="ECO:0000259" key="2">
    <source>
        <dbReference type="PROSITE" id="PS50887"/>
    </source>
</evidence>
<reference evidence="3 4" key="1">
    <citation type="submission" date="2020-08" db="EMBL/GenBank/DDBJ databases">
        <title>Sequencing the genomes of 1000 actinobacteria strains.</title>
        <authorList>
            <person name="Klenk H.-P."/>
        </authorList>
    </citation>
    <scope>NUCLEOTIDE SEQUENCE [LARGE SCALE GENOMIC DNA]</scope>
    <source>
        <strain evidence="3 4">DSM 45518</strain>
    </source>
</reference>
<proteinExistence type="predicted"/>
<dbReference type="RefSeq" id="WP_184951883.1">
    <property type="nucleotide sequence ID" value="NZ_BOMC01000080.1"/>
</dbReference>
<dbReference type="SMART" id="SM00267">
    <property type="entry name" value="GGDEF"/>
    <property type="match status" value="1"/>
</dbReference>
<dbReference type="GO" id="GO:0005886">
    <property type="term" value="C:plasma membrane"/>
    <property type="evidence" value="ECO:0007669"/>
    <property type="project" value="TreeGrafter"/>
</dbReference>
<dbReference type="Pfam" id="PF00990">
    <property type="entry name" value="GGDEF"/>
    <property type="match status" value="1"/>
</dbReference>
<dbReference type="GO" id="GO:0052621">
    <property type="term" value="F:diguanylate cyclase activity"/>
    <property type="evidence" value="ECO:0007669"/>
    <property type="project" value="TreeGrafter"/>
</dbReference>
<dbReference type="GO" id="GO:0043709">
    <property type="term" value="P:cell adhesion involved in single-species biofilm formation"/>
    <property type="evidence" value="ECO:0007669"/>
    <property type="project" value="TreeGrafter"/>
</dbReference>
<name>A0A7W7CR82_9ACTN</name>
<keyword evidence="1" id="KW-1133">Transmembrane helix</keyword>
<comment type="caution">
    <text evidence="3">The sequence shown here is derived from an EMBL/GenBank/DDBJ whole genome shotgun (WGS) entry which is preliminary data.</text>
</comment>
<feature type="transmembrane region" description="Helical" evidence="1">
    <location>
        <begin position="272"/>
        <end position="292"/>
    </location>
</feature>
<keyword evidence="1" id="KW-0812">Transmembrane</keyword>
<keyword evidence="1" id="KW-0472">Membrane</keyword>
<dbReference type="InterPro" id="IPR000160">
    <property type="entry name" value="GGDEF_dom"/>
</dbReference>
<dbReference type="InterPro" id="IPR029787">
    <property type="entry name" value="Nucleotide_cyclase"/>
</dbReference>
<feature type="transmembrane region" description="Helical" evidence="1">
    <location>
        <begin position="78"/>
        <end position="99"/>
    </location>
</feature>
<dbReference type="InterPro" id="IPR043128">
    <property type="entry name" value="Rev_trsase/Diguanyl_cyclase"/>
</dbReference>